<keyword evidence="1" id="KW-0863">Zinc-finger</keyword>
<feature type="domain" description="RING-type" evidence="3">
    <location>
        <begin position="5"/>
        <end position="83"/>
    </location>
</feature>
<evidence type="ECO:0000256" key="2">
    <source>
        <dbReference type="SAM" id="MobiDB-lite"/>
    </source>
</evidence>
<dbReference type="InterPro" id="IPR047157">
    <property type="entry name" value="PHRF1/Atg35"/>
</dbReference>
<comment type="caution">
    <text evidence="4">The sequence shown here is derived from an EMBL/GenBank/DDBJ whole genome shotgun (WGS) entry which is preliminary data.</text>
</comment>
<dbReference type="Gene3D" id="3.30.40.10">
    <property type="entry name" value="Zinc/RING finger domain, C3HC4 (zinc finger)"/>
    <property type="match status" value="1"/>
</dbReference>
<dbReference type="PANTHER" id="PTHR12618">
    <property type="entry name" value="PHD AND RING FINGER DOMAIN-CONTAINING PROTEIN 1"/>
    <property type="match status" value="1"/>
</dbReference>
<accession>A0A0G2F4N2</accession>
<evidence type="ECO:0000313" key="5">
    <source>
        <dbReference type="Proteomes" id="UP000053317"/>
    </source>
</evidence>
<keyword evidence="5" id="KW-1185">Reference proteome</keyword>
<evidence type="ECO:0000256" key="1">
    <source>
        <dbReference type="PROSITE-ProRule" id="PRU00175"/>
    </source>
</evidence>
<keyword evidence="1" id="KW-0479">Metal-binding</keyword>
<reference evidence="4 5" key="2">
    <citation type="submission" date="2015-05" db="EMBL/GenBank/DDBJ databases">
        <authorList>
            <person name="Morales-Cruz A."/>
            <person name="Amrine K.C."/>
            <person name="Cantu D."/>
        </authorList>
    </citation>
    <scope>NUCLEOTIDE SEQUENCE [LARGE SCALE GENOMIC DNA]</scope>
    <source>
        <strain evidence="4">UCRPC4</strain>
    </source>
</reference>
<gene>
    <name evidence="4" type="ORF">UCRPC4_g00001</name>
</gene>
<feature type="region of interest" description="Disordered" evidence="2">
    <location>
        <begin position="245"/>
        <end position="269"/>
    </location>
</feature>
<dbReference type="Proteomes" id="UP000053317">
    <property type="component" value="Unassembled WGS sequence"/>
</dbReference>
<reference evidence="4 5" key="1">
    <citation type="submission" date="2015-05" db="EMBL/GenBank/DDBJ databases">
        <title>Distinctive expansion of gene families associated with plant cell wall degradation and secondary metabolism in the genomes of grapevine trunk pathogens.</title>
        <authorList>
            <person name="Lawrence D.P."/>
            <person name="Travadon R."/>
            <person name="Rolshausen P.E."/>
            <person name="Baumgartner K."/>
        </authorList>
    </citation>
    <scope>NUCLEOTIDE SEQUENCE [LARGE SCALE GENOMIC DNA]</scope>
    <source>
        <strain evidence="4">UCRPC4</strain>
    </source>
</reference>
<dbReference type="InterPro" id="IPR001841">
    <property type="entry name" value="Znf_RING"/>
</dbReference>
<dbReference type="Pfam" id="PF13639">
    <property type="entry name" value="zf-RING_2"/>
    <property type="match status" value="1"/>
</dbReference>
<dbReference type="SMART" id="SM00184">
    <property type="entry name" value="RING"/>
    <property type="match status" value="1"/>
</dbReference>
<keyword evidence="1" id="KW-0862">Zinc</keyword>
<name>A0A0G2F4N2_PHACM</name>
<evidence type="ECO:0000313" key="4">
    <source>
        <dbReference type="EMBL" id="KKY29211.1"/>
    </source>
</evidence>
<organism evidence="4 5">
    <name type="scientific">Phaeomoniella chlamydospora</name>
    <name type="common">Phaeoacremonium chlamydosporum</name>
    <dbReference type="NCBI Taxonomy" id="158046"/>
    <lineage>
        <taxon>Eukaryota</taxon>
        <taxon>Fungi</taxon>
        <taxon>Dikarya</taxon>
        <taxon>Ascomycota</taxon>
        <taxon>Pezizomycotina</taxon>
        <taxon>Eurotiomycetes</taxon>
        <taxon>Chaetothyriomycetidae</taxon>
        <taxon>Phaeomoniellales</taxon>
        <taxon>Phaeomoniellaceae</taxon>
        <taxon>Phaeomoniella</taxon>
    </lineage>
</organism>
<dbReference type="GO" id="GO:0008270">
    <property type="term" value="F:zinc ion binding"/>
    <property type="evidence" value="ECO:0007669"/>
    <property type="project" value="UniProtKB-KW"/>
</dbReference>
<dbReference type="PANTHER" id="PTHR12618:SF20">
    <property type="entry name" value="PHD AND RING FINGER DOMAIN-CONTAINING PROTEIN 1"/>
    <property type="match status" value="1"/>
</dbReference>
<dbReference type="AlphaFoldDB" id="A0A0G2F4N2"/>
<dbReference type="PROSITE" id="PS50089">
    <property type="entry name" value="ZF_RING_2"/>
    <property type="match status" value="1"/>
</dbReference>
<evidence type="ECO:0000259" key="3">
    <source>
        <dbReference type="PROSITE" id="PS50089"/>
    </source>
</evidence>
<dbReference type="InterPro" id="IPR013083">
    <property type="entry name" value="Znf_RING/FYVE/PHD"/>
</dbReference>
<protein>
    <submittedName>
        <fullName evidence="4">Putative phd and ring finger domain-containing protein</fullName>
    </submittedName>
</protein>
<feature type="region of interest" description="Disordered" evidence="2">
    <location>
        <begin position="283"/>
        <end position="367"/>
    </location>
</feature>
<sequence length="455" mass="50502">MADECIVCLGSLNEHNPEVSPSAALLSPHQDGGNAAHSKRADIDPDAIPADRLIAFLPSCGHYLHNECLTSWIERANSCPICRKTFNSVDLWANLGGPAISSYAVQDKVQEAVIDPDIVVDIDDEEEYDDSQVCQGCMKCRSATGSANIAGRRETIPPDRLCEVDHREVTVVAQEASADGIDNKIGINLDLDFPFDDEEATAVHIRRQRQRNDHDRRQYQAWQRRAEIAEIQGGANRFRDNTQQLLEDNDGVETRGRPRPGTPPRETADELRAWAAFDRAREIHSDPVAARTRKRKSATASPVEPQPAPSERRIKRPRVRRQLEAEAITRTVNGNVAHLESERELPVGSRPRSNETSPARQQLSLSAKQDIQKMVSAALKPYYNEGKVDKDDYTLINRDVSRMMYERVGVDGIDALQSTDKQQLETDVKDQVQKAVTAVASTSATNGESTLKAIA</sequence>
<feature type="compositionally biased region" description="Polar residues" evidence="2">
    <location>
        <begin position="354"/>
        <end position="367"/>
    </location>
</feature>
<dbReference type="EMBL" id="LCWF01000001">
    <property type="protein sequence ID" value="KKY29211.1"/>
    <property type="molecule type" value="Genomic_DNA"/>
</dbReference>
<dbReference type="OrthoDB" id="8062037at2759"/>
<proteinExistence type="predicted"/>
<dbReference type="SUPFAM" id="SSF57850">
    <property type="entry name" value="RING/U-box"/>
    <property type="match status" value="1"/>
</dbReference>